<evidence type="ECO:0000313" key="2">
    <source>
        <dbReference type="Proteomes" id="UP000317812"/>
    </source>
</evidence>
<sequence length="186" mass="20902">MKLNNLYVSVSAHPRTLPPYRVTFFVGQRDPLTGYDEGEAITLIMESNTHRQRSAAAERFMTYMINYQRTPEVMELQHKQAQAPDSYRAALINAVHVAAAEYMGKVEAEAYKVNHAMTARSAYLNTETAAVDAIEELVDEYGLPGIKYTPAQFAQIAITRGLIAEPMREYAVAVAKQRIPHLRTQP</sequence>
<name>A0AAP9AGK9_9ENTR</name>
<evidence type="ECO:0000313" key="1">
    <source>
        <dbReference type="EMBL" id="QDK17369.1"/>
    </source>
</evidence>
<dbReference type="RefSeq" id="WP_142486594.1">
    <property type="nucleotide sequence ID" value="NZ_CP035382.1"/>
</dbReference>
<accession>A0AAP9AGK9</accession>
<gene>
    <name evidence="1" type="ORF">ES815_03200</name>
</gene>
<organism evidence="1 2">
    <name type="scientific">Leclercia adecarboxylata</name>
    <dbReference type="NCBI Taxonomy" id="83655"/>
    <lineage>
        <taxon>Bacteria</taxon>
        <taxon>Pseudomonadati</taxon>
        <taxon>Pseudomonadota</taxon>
        <taxon>Gammaproteobacteria</taxon>
        <taxon>Enterobacterales</taxon>
        <taxon>Enterobacteriaceae</taxon>
        <taxon>Leclercia</taxon>
    </lineage>
</organism>
<proteinExistence type="predicted"/>
<protein>
    <submittedName>
        <fullName evidence="1">Uncharacterized protein</fullName>
    </submittedName>
</protein>
<dbReference type="AlphaFoldDB" id="A0AAP9AGK9"/>
<reference evidence="1 2" key="1">
    <citation type="submission" date="2019-01" db="EMBL/GenBank/DDBJ databases">
        <title>Florfenicol resistance in Enterobacteriaceae and whole-genome sequence analysis of florfenicol-resistant Leclercia adecarboxylata strain R25.</title>
        <authorList>
            <person name="Bao Q."/>
            <person name="Ying Y."/>
        </authorList>
    </citation>
    <scope>NUCLEOTIDE SEQUENCE [LARGE SCALE GENOMIC DNA]</scope>
    <source>
        <strain evidence="1 2">R25</strain>
    </source>
</reference>
<dbReference type="Proteomes" id="UP000317812">
    <property type="component" value="Chromosome"/>
</dbReference>
<dbReference type="EMBL" id="CP035382">
    <property type="protein sequence ID" value="QDK17369.1"/>
    <property type="molecule type" value="Genomic_DNA"/>
</dbReference>